<dbReference type="AlphaFoldDB" id="A0ABC8TLZ9"/>
<dbReference type="GO" id="GO:1990904">
    <property type="term" value="C:ribonucleoprotein complex"/>
    <property type="evidence" value="ECO:0007669"/>
    <property type="project" value="UniProtKB-KW"/>
</dbReference>
<dbReference type="InterPro" id="IPR000988">
    <property type="entry name" value="Ribosomal_eL24-rel_N"/>
</dbReference>
<evidence type="ECO:0000256" key="2">
    <source>
        <dbReference type="ARBA" id="ARBA00022980"/>
    </source>
</evidence>
<dbReference type="GO" id="GO:0005840">
    <property type="term" value="C:ribosome"/>
    <property type="evidence" value="ECO:0007669"/>
    <property type="project" value="UniProtKB-KW"/>
</dbReference>
<dbReference type="EMBL" id="CAUOFW020005057">
    <property type="protein sequence ID" value="CAK9168373.1"/>
    <property type="molecule type" value="Genomic_DNA"/>
</dbReference>
<proteinExistence type="inferred from homology"/>
<evidence type="ECO:0000313" key="6">
    <source>
        <dbReference type="Proteomes" id="UP001642360"/>
    </source>
</evidence>
<keyword evidence="6" id="KW-1185">Reference proteome</keyword>
<keyword evidence="3" id="KW-0687">Ribonucleoprotein</keyword>
<dbReference type="CDD" id="cd00472">
    <property type="entry name" value="Ribosomal_L24e_L24"/>
    <property type="match status" value="1"/>
</dbReference>
<protein>
    <recommendedName>
        <fullName evidence="4">TRASH domain-containing protein</fullName>
    </recommendedName>
</protein>
<reference evidence="5 6" key="1">
    <citation type="submission" date="2024-02" db="EMBL/GenBank/DDBJ databases">
        <authorList>
            <person name="Vignale AGUSTIN F."/>
            <person name="Sosa J E."/>
            <person name="Modenutti C."/>
        </authorList>
    </citation>
    <scope>NUCLEOTIDE SEQUENCE [LARGE SCALE GENOMIC DNA]</scope>
</reference>
<dbReference type="FunFam" id="2.30.170.20:FF:000003">
    <property type="entry name" value="60S ribosomal protein L24"/>
    <property type="match status" value="1"/>
</dbReference>
<gene>
    <name evidence="5" type="ORF">ILEXP_LOCUS37752</name>
</gene>
<evidence type="ECO:0000256" key="1">
    <source>
        <dbReference type="ARBA" id="ARBA00005647"/>
    </source>
</evidence>
<comment type="caution">
    <text evidence="5">The sequence shown here is derived from an EMBL/GenBank/DDBJ whole genome shotgun (WGS) entry which is preliminary data.</text>
</comment>
<dbReference type="InterPro" id="IPR056366">
    <property type="entry name" value="Ribosomal_eL24"/>
</dbReference>
<keyword evidence="2" id="KW-0689">Ribosomal protein</keyword>
<feature type="domain" description="TRASH" evidence="4">
    <location>
        <begin position="87"/>
        <end position="125"/>
    </location>
</feature>
<dbReference type="InterPro" id="IPR038630">
    <property type="entry name" value="L24e/L24_sf"/>
</dbReference>
<dbReference type="SMART" id="SM00746">
    <property type="entry name" value="TRASH"/>
    <property type="match status" value="1"/>
</dbReference>
<evidence type="ECO:0000259" key="4">
    <source>
        <dbReference type="SMART" id="SM00746"/>
    </source>
</evidence>
<dbReference type="InterPro" id="IPR011017">
    <property type="entry name" value="TRASH_dom"/>
</dbReference>
<comment type="similarity">
    <text evidence="1">Belongs to the eukaryotic ribosomal protein eL24 family.</text>
</comment>
<sequence length="156" mass="17673">MMACLSQYDNLFNSIPRLLANDYVTREGMATLATLNVLGKAKGYPVWGAPNRVEPFMNEKSPPPVACPSIVNSKALGFPVSKLTELCRFSGTKIYPGKGIRFVCSDSQVFLFANSKCKRYFHNRLKPTWTAMYRKRHKKDIAAETVKKRRRTSVCM</sequence>
<dbReference type="Pfam" id="PF01246">
    <property type="entry name" value="Ribosomal_L24e"/>
    <property type="match status" value="1"/>
</dbReference>
<dbReference type="Gene3D" id="2.30.170.20">
    <property type="entry name" value="Ribosomal protein L24e"/>
    <property type="match status" value="1"/>
</dbReference>
<dbReference type="GO" id="GO:0003735">
    <property type="term" value="F:structural constituent of ribosome"/>
    <property type="evidence" value="ECO:0007669"/>
    <property type="project" value="UniProtKB-ARBA"/>
</dbReference>
<organism evidence="5 6">
    <name type="scientific">Ilex paraguariensis</name>
    <name type="common">yerba mate</name>
    <dbReference type="NCBI Taxonomy" id="185542"/>
    <lineage>
        <taxon>Eukaryota</taxon>
        <taxon>Viridiplantae</taxon>
        <taxon>Streptophyta</taxon>
        <taxon>Embryophyta</taxon>
        <taxon>Tracheophyta</taxon>
        <taxon>Spermatophyta</taxon>
        <taxon>Magnoliopsida</taxon>
        <taxon>eudicotyledons</taxon>
        <taxon>Gunneridae</taxon>
        <taxon>Pentapetalae</taxon>
        <taxon>asterids</taxon>
        <taxon>campanulids</taxon>
        <taxon>Aquifoliales</taxon>
        <taxon>Aquifoliaceae</taxon>
        <taxon>Ilex</taxon>
    </lineage>
</organism>
<dbReference type="Proteomes" id="UP001642360">
    <property type="component" value="Unassembled WGS sequence"/>
</dbReference>
<dbReference type="GO" id="GO:0003729">
    <property type="term" value="F:mRNA binding"/>
    <property type="evidence" value="ECO:0007669"/>
    <property type="project" value="UniProtKB-ARBA"/>
</dbReference>
<dbReference type="PANTHER" id="PTHR10792">
    <property type="entry name" value="60S RIBOSOMAL PROTEIN L24"/>
    <property type="match status" value="1"/>
</dbReference>
<evidence type="ECO:0000256" key="3">
    <source>
        <dbReference type="ARBA" id="ARBA00023274"/>
    </source>
</evidence>
<accession>A0ABC8TLZ9</accession>
<evidence type="ECO:0000313" key="5">
    <source>
        <dbReference type="EMBL" id="CAK9168373.1"/>
    </source>
</evidence>
<dbReference type="SUPFAM" id="SSF57716">
    <property type="entry name" value="Glucocorticoid receptor-like (DNA-binding domain)"/>
    <property type="match status" value="1"/>
</dbReference>
<name>A0ABC8TLZ9_9AQUA</name>
<dbReference type="PANTHER" id="PTHR10792:SF1">
    <property type="entry name" value="RIBOSOMAL PROTEIN L24"/>
    <property type="match status" value="1"/>
</dbReference>